<feature type="region of interest" description="Disordered" evidence="1">
    <location>
        <begin position="92"/>
        <end position="111"/>
    </location>
</feature>
<evidence type="ECO:0000313" key="4">
    <source>
        <dbReference type="Proteomes" id="UP000381693"/>
    </source>
</evidence>
<feature type="compositionally biased region" description="Basic and acidic residues" evidence="1">
    <location>
        <begin position="92"/>
        <end position="108"/>
    </location>
</feature>
<dbReference type="OrthoDB" id="185898at2"/>
<dbReference type="EMBL" id="CABFUZ020000045">
    <property type="protein sequence ID" value="VVM04799.1"/>
    <property type="molecule type" value="Genomic_DNA"/>
</dbReference>
<evidence type="ECO:0000256" key="2">
    <source>
        <dbReference type="SAM" id="SignalP"/>
    </source>
</evidence>
<evidence type="ECO:0000256" key="1">
    <source>
        <dbReference type="SAM" id="MobiDB-lite"/>
    </source>
</evidence>
<dbReference type="AlphaFoldDB" id="A0A5E6M677"/>
<organism evidence="3 4">
    <name type="scientific">Methylacidimicrobium cyclopophantes</name>
    <dbReference type="NCBI Taxonomy" id="1041766"/>
    <lineage>
        <taxon>Bacteria</taxon>
        <taxon>Pseudomonadati</taxon>
        <taxon>Verrucomicrobiota</taxon>
        <taxon>Methylacidimicrobium</taxon>
    </lineage>
</organism>
<reference evidence="3" key="1">
    <citation type="submission" date="2019-09" db="EMBL/GenBank/DDBJ databases">
        <authorList>
            <person name="Cremers G."/>
        </authorList>
    </citation>
    <scope>NUCLEOTIDE SEQUENCE [LARGE SCALE GENOMIC DNA]</scope>
    <source>
        <strain evidence="3">3B</strain>
    </source>
</reference>
<gene>
    <name evidence="3" type="ORF">MAMC_00237</name>
</gene>
<name>A0A5E6M677_9BACT</name>
<keyword evidence="4" id="KW-1185">Reference proteome</keyword>
<keyword evidence="2" id="KW-0732">Signal</keyword>
<dbReference type="Proteomes" id="UP000381693">
    <property type="component" value="Unassembled WGS sequence"/>
</dbReference>
<feature type="chain" id="PRO_5022758399" evidence="2">
    <location>
        <begin position="35"/>
        <end position="256"/>
    </location>
</feature>
<accession>A0A5E6M677</accession>
<sequence length="256" mass="30003">MAKRFPNFFRFSLGCLAFGASLFCAGIGLGGALADPSTEAERIVHRLAEQDKRLAERRRQFDYDLTIIRQKLDAERHIVSESKERQVVYADRAPDYGSRPEKGPEGETAKAAQEEPFEVLNVIDHYYYSLEGSETIHGVDCYKVRFTPKPNMPYRNREEKVVNAVWGHLWISKEDYSLMGNEGFLGHPVSVAWFFARLYELEFRWESQRLPNGDWGPKEVRYRYAVHIPFGWLRERVIREYSDFRYHSIPRKRASR</sequence>
<evidence type="ECO:0000313" key="3">
    <source>
        <dbReference type="EMBL" id="VVM04799.1"/>
    </source>
</evidence>
<comment type="caution">
    <text evidence="3">The sequence shown here is derived from an EMBL/GenBank/DDBJ whole genome shotgun (WGS) entry which is preliminary data.</text>
</comment>
<proteinExistence type="predicted"/>
<feature type="signal peptide" evidence="2">
    <location>
        <begin position="1"/>
        <end position="34"/>
    </location>
</feature>
<protein>
    <submittedName>
        <fullName evidence="3">Uncharacterized protein</fullName>
    </submittedName>
</protein>
<dbReference type="RefSeq" id="WP_142524373.1">
    <property type="nucleotide sequence ID" value="NZ_CABFUZ020000045.1"/>
</dbReference>